<dbReference type="InterPro" id="IPR036163">
    <property type="entry name" value="HMA_dom_sf"/>
</dbReference>
<gene>
    <name evidence="3" type="ORF">EWH70_18235</name>
</gene>
<reference evidence="3 4" key="1">
    <citation type="submission" date="2019-02" db="EMBL/GenBank/DDBJ databases">
        <title>Draft genome sequence of Amycolatopsis sp. 8-3EHSu isolated from roots of Suaeda maritima.</title>
        <authorList>
            <person name="Duangmal K."/>
            <person name="Chantavorakit T."/>
        </authorList>
    </citation>
    <scope>NUCLEOTIDE SEQUENCE [LARGE SCALE GENOMIC DNA]</scope>
    <source>
        <strain evidence="3 4">8-3EHSu</strain>
    </source>
</reference>
<dbReference type="InterPro" id="IPR000428">
    <property type="entry name" value="Cu-bd"/>
</dbReference>
<organism evidence="3 4">
    <name type="scientific">Amycolatopsis suaedae</name>
    <dbReference type="NCBI Taxonomy" id="2510978"/>
    <lineage>
        <taxon>Bacteria</taxon>
        <taxon>Bacillati</taxon>
        <taxon>Actinomycetota</taxon>
        <taxon>Actinomycetes</taxon>
        <taxon>Pseudonocardiales</taxon>
        <taxon>Pseudonocardiaceae</taxon>
        <taxon>Amycolatopsis</taxon>
    </lineage>
</organism>
<feature type="domain" description="HMA" evidence="2">
    <location>
        <begin position="2"/>
        <end position="67"/>
    </location>
</feature>
<dbReference type="PROSITE" id="PS50846">
    <property type="entry name" value="HMA_2"/>
    <property type="match status" value="1"/>
</dbReference>
<dbReference type="InterPro" id="IPR017969">
    <property type="entry name" value="Heavy-metal-associated_CS"/>
</dbReference>
<dbReference type="SUPFAM" id="SSF55008">
    <property type="entry name" value="HMA, heavy metal-associated domain"/>
    <property type="match status" value="1"/>
</dbReference>
<evidence type="ECO:0000259" key="2">
    <source>
        <dbReference type="PROSITE" id="PS50846"/>
    </source>
</evidence>
<keyword evidence="1" id="KW-0479">Metal-binding</keyword>
<dbReference type="CDD" id="cd00371">
    <property type="entry name" value="HMA"/>
    <property type="match status" value="1"/>
</dbReference>
<dbReference type="GO" id="GO:0006825">
    <property type="term" value="P:copper ion transport"/>
    <property type="evidence" value="ECO:0007669"/>
    <property type="project" value="InterPro"/>
</dbReference>
<name>A0A4Q7J574_9PSEU</name>
<protein>
    <submittedName>
        <fullName evidence="3">Copper chaperone</fullName>
    </submittedName>
</protein>
<dbReference type="PROSITE" id="PS01047">
    <property type="entry name" value="HMA_1"/>
    <property type="match status" value="1"/>
</dbReference>
<dbReference type="OrthoDB" id="9813965at2"/>
<evidence type="ECO:0000313" key="3">
    <source>
        <dbReference type="EMBL" id="RZQ62227.1"/>
    </source>
</evidence>
<dbReference type="Gene3D" id="3.30.70.100">
    <property type="match status" value="1"/>
</dbReference>
<dbReference type="RefSeq" id="WP_130476655.1">
    <property type="nucleotide sequence ID" value="NZ_SFCC01000009.1"/>
</dbReference>
<keyword evidence="4" id="KW-1185">Reference proteome</keyword>
<sequence length="69" mass="7127">MTTTTYPVTGMTCEHCARSVTEEVSRIDGVTGVDVDLAGGSVTITSTSELAEADVRAAVDEAGYTLGTR</sequence>
<evidence type="ECO:0000256" key="1">
    <source>
        <dbReference type="ARBA" id="ARBA00022723"/>
    </source>
</evidence>
<proteinExistence type="predicted"/>
<dbReference type="PRINTS" id="PR00944">
    <property type="entry name" value="CUEXPORT"/>
</dbReference>
<dbReference type="Pfam" id="PF00403">
    <property type="entry name" value="HMA"/>
    <property type="match status" value="1"/>
</dbReference>
<dbReference type="InterPro" id="IPR006121">
    <property type="entry name" value="HMA_dom"/>
</dbReference>
<dbReference type="GO" id="GO:0005507">
    <property type="term" value="F:copper ion binding"/>
    <property type="evidence" value="ECO:0007669"/>
    <property type="project" value="InterPro"/>
</dbReference>
<comment type="caution">
    <text evidence="3">The sequence shown here is derived from an EMBL/GenBank/DDBJ whole genome shotgun (WGS) entry which is preliminary data.</text>
</comment>
<evidence type="ECO:0000313" key="4">
    <source>
        <dbReference type="Proteomes" id="UP000292003"/>
    </source>
</evidence>
<dbReference type="Proteomes" id="UP000292003">
    <property type="component" value="Unassembled WGS sequence"/>
</dbReference>
<accession>A0A4Q7J574</accession>
<dbReference type="AlphaFoldDB" id="A0A4Q7J574"/>
<dbReference type="EMBL" id="SFCC01000009">
    <property type="protein sequence ID" value="RZQ62227.1"/>
    <property type="molecule type" value="Genomic_DNA"/>
</dbReference>